<dbReference type="VEuPathDB" id="FungiDB:RhiirFUN_009751"/>
<evidence type="ECO:0000256" key="1">
    <source>
        <dbReference type="SAM" id="MobiDB-lite"/>
    </source>
</evidence>
<dbReference type="Proteomes" id="UP000684084">
    <property type="component" value="Unassembled WGS sequence"/>
</dbReference>
<evidence type="ECO:0000313" key="3">
    <source>
        <dbReference type="Proteomes" id="UP000684084"/>
    </source>
</evidence>
<name>A0A915ZQS1_9GLOM</name>
<dbReference type="EMBL" id="CAGKOT010000055">
    <property type="protein sequence ID" value="CAB5386203.1"/>
    <property type="molecule type" value="Genomic_DNA"/>
</dbReference>
<dbReference type="OrthoDB" id="10400826at2759"/>
<sequence>MNEFLSEEIPFNDIPHDEFLAIKICRGLRPTISKDVPKLLADLIIKCWDAEIKNRPTTKELYQLLVKWYDEIKDIGSKEDSKYSEYDEDGEDSEYSGDGGDVNSSDISFQVNSDIVPSVSANIISECFDCKIDESDLNEINQDEDNLSDDIIHHVDVNSGKIRGEVEILVEKNSNK</sequence>
<feature type="compositionally biased region" description="Acidic residues" evidence="1">
    <location>
        <begin position="86"/>
        <end position="95"/>
    </location>
</feature>
<organism evidence="2 3">
    <name type="scientific">Rhizophagus irregularis</name>
    <dbReference type="NCBI Taxonomy" id="588596"/>
    <lineage>
        <taxon>Eukaryota</taxon>
        <taxon>Fungi</taxon>
        <taxon>Fungi incertae sedis</taxon>
        <taxon>Mucoromycota</taxon>
        <taxon>Glomeromycotina</taxon>
        <taxon>Glomeromycetes</taxon>
        <taxon>Glomerales</taxon>
        <taxon>Glomeraceae</taxon>
        <taxon>Rhizophagus</taxon>
    </lineage>
</organism>
<comment type="caution">
    <text evidence="2">The sequence shown here is derived from an EMBL/GenBank/DDBJ whole genome shotgun (WGS) entry which is preliminary data.</text>
</comment>
<proteinExistence type="predicted"/>
<feature type="region of interest" description="Disordered" evidence="1">
    <location>
        <begin position="79"/>
        <end position="103"/>
    </location>
</feature>
<accession>A0A915ZQS1</accession>
<dbReference type="AlphaFoldDB" id="A0A915ZQS1"/>
<evidence type="ECO:0008006" key="4">
    <source>
        <dbReference type="Google" id="ProtNLM"/>
    </source>
</evidence>
<protein>
    <recommendedName>
        <fullName evidence="4">Serine-threonine/tyrosine-protein kinase catalytic domain-containing protein</fullName>
    </recommendedName>
</protein>
<evidence type="ECO:0000313" key="2">
    <source>
        <dbReference type="EMBL" id="CAB5386203.1"/>
    </source>
</evidence>
<gene>
    <name evidence="2" type="ORF">CHRIB12_LOCUS19604</name>
</gene>
<reference evidence="2" key="1">
    <citation type="submission" date="2020-05" db="EMBL/GenBank/DDBJ databases">
        <authorList>
            <person name="Rincon C."/>
            <person name="Sanders R I."/>
            <person name="Robbins C."/>
            <person name="Chaturvedi A."/>
        </authorList>
    </citation>
    <scope>NUCLEOTIDE SEQUENCE</scope>
    <source>
        <strain evidence="2">CHB12</strain>
    </source>
</reference>